<reference evidence="2 3" key="1">
    <citation type="submission" date="2023-02" db="EMBL/GenBank/DDBJ databases">
        <title>Study of novel species of the Microbacterium genus.</title>
        <authorList>
            <person name="Arroyo-Herrera I."/>
            <person name="Roman-Ponce B."/>
            <person name="Vasquez-Murrieta M.S."/>
        </authorList>
    </citation>
    <scope>NUCLEOTIDE SEQUENCE [LARGE SCALE GENOMIC DNA]</scope>
    <source>
        <strain evidence="2 3">NE1TT3</strain>
    </source>
</reference>
<feature type="transmembrane region" description="Helical" evidence="1">
    <location>
        <begin position="190"/>
        <end position="207"/>
    </location>
</feature>
<organism evidence="2 3">
    <name type="scientific">Microbacterium thalli</name>
    <dbReference type="NCBI Taxonomy" id="3027921"/>
    <lineage>
        <taxon>Bacteria</taxon>
        <taxon>Bacillati</taxon>
        <taxon>Actinomycetota</taxon>
        <taxon>Actinomycetes</taxon>
        <taxon>Micrococcales</taxon>
        <taxon>Microbacteriaceae</taxon>
        <taxon>Microbacterium</taxon>
    </lineage>
</organism>
<comment type="caution">
    <text evidence="2">The sequence shown here is derived from an EMBL/GenBank/DDBJ whole genome shotgun (WGS) entry which is preliminary data.</text>
</comment>
<dbReference type="EMBL" id="JAQZCI010000003">
    <property type="protein sequence ID" value="MDD7963044.1"/>
    <property type="molecule type" value="Genomic_DNA"/>
</dbReference>
<evidence type="ECO:0000313" key="2">
    <source>
        <dbReference type="EMBL" id="MDD7963044.1"/>
    </source>
</evidence>
<feature type="transmembrane region" description="Helical" evidence="1">
    <location>
        <begin position="12"/>
        <end position="32"/>
    </location>
</feature>
<protein>
    <submittedName>
        <fullName evidence="2">Uncharacterized protein</fullName>
    </submittedName>
</protein>
<sequence length="220" mass="23015">MSNTRAIGRATQVLAVVLGALVIAGGILFTTLRATESLMFTVNIAPPRDRVPRIGGDADLEAFYRTVTIIDEDASGWVRLLAWIPNAAMGLLILAGCVFVFVQTRRMLHGTMFGRFTTVGLAVLGVLAVAVAVLAPIVDAQATVVALADLGVNVLDPRSGLYDSPDLAGADYVVPAPVGSPRQLLAQTNWLLAGVGGILVLLAVAAGRGERMQRDSEGLV</sequence>
<accession>A0ABT5SJQ0</accession>
<keyword evidence="1" id="KW-0812">Transmembrane</keyword>
<evidence type="ECO:0000256" key="1">
    <source>
        <dbReference type="SAM" id="Phobius"/>
    </source>
</evidence>
<dbReference type="Proteomes" id="UP001218170">
    <property type="component" value="Unassembled WGS sequence"/>
</dbReference>
<feature type="transmembrane region" description="Helical" evidence="1">
    <location>
        <begin position="80"/>
        <end position="102"/>
    </location>
</feature>
<keyword evidence="1" id="KW-1133">Transmembrane helix</keyword>
<keyword evidence="3" id="KW-1185">Reference proteome</keyword>
<proteinExistence type="predicted"/>
<name>A0ABT5SJQ0_9MICO</name>
<evidence type="ECO:0000313" key="3">
    <source>
        <dbReference type="Proteomes" id="UP001218170"/>
    </source>
</evidence>
<keyword evidence="1" id="KW-0472">Membrane</keyword>
<feature type="transmembrane region" description="Helical" evidence="1">
    <location>
        <begin position="114"/>
        <end position="138"/>
    </location>
</feature>
<dbReference type="RefSeq" id="WP_274220517.1">
    <property type="nucleotide sequence ID" value="NZ_JAQZCH010000001.1"/>
</dbReference>
<gene>
    <name evidence="2" type="ORF">PUW80_11875</name>
</gene>